<dbReference type="EMBL" id="SRLO01000055">
    <property type="protein sequence ID" value="TNN80332.1"/>
    <property type="molecule type" value="Genomic_DNA"/>
</dbReference>
<protein>
    <submittedName>
        <fullName evidence="2">Uncharacterized protein</fullName>
    </submittedName>
</protein>
<accession>A0A4Z2ISR9</accession>
<feature type="compositionally biased region" description="Low complexity" evidence="1">
    <location>
        <begin position="12"/>
        <end position="21"/>
    </location>
</feature>
<evidence type="ECO:0000313" key="2">
    <source>
        <dbReference type="EMBL" id="TNN80332.1"/>
    </source>
</evidence>
<name>A0A4Z2ISR9_9TELE</name>
<organism evidence="2 3">
    <name type="scientific">Liparis tanakae</name>
    <name type="common">Tanaka's snailfish</name>
    <dbReference type="NCBI Taxonomy" id="230148"/>
    <lineage>
        <taxon>Eukaryota</taxon>
        <taxon>Metazoa</taxon>
        <taxon>Chordata</taxon>
        <taxon>Craniata</taxon>
        <taxon>Vertebrata</taxon>
        <taxon>Euteleostomi</taxon>
        <taxon>Actinopterygii</taxon>
        <taxon>Neopterygii</taxon>
        <taxon>Teleostei</taxon>
        <taxon>Neoteleostei</taxon>
        <taxon>Acanthomorphata</taxon>
        <taxon>Eupercaria</taxon>
        <taxon>Perciformes</taxon>
        <taxon>Cottioidei</taxon>
        <taxon>Cottales</taxon>
        <taxon>Liparidae</taxon>
        <taxon>Liparis</taxon>
    </lineage>
</organism>
<dbReference type="AlphaFoldDB" id="A0A4Z2ISR9"/>
<sequence length="90" mass="9992">MCTEELRRLLASSSSSSASVPCSPPDSQPVTKHNEGAANLVLTQHGERPSAISQVYEKMSELQTHVGLNVYLHISHHQGPREKFQLHPRH</sequence>
<keyword evidence="3" id="KW-1185">Reference proteome</keyword>
<comment type="caution">
    <text evidence="2">The sequence shown here is derived from an EMBL/GenBank/DDBJ whole genome shotgun (WGS) entry which is preliminary data.</text>
</comment>
<dbReference type="Proteomes" id="UP000314294">
    <property type="component" value="Unassembled WGS sequence"/>
</dbReference>
<evidence type="ECO:0000256" key="1">
    <source>
        <dbReference type="SAM" id="MobiDB-lite"/>
    </source>
</evidence>
<gene>
    <name evidence="2" type="ORF">EYF80_009356</name>
</gene>
<evidence type="ECO:0000313" key="3">
    <source>
        <dbReference type="Proteomes" id="UP000314294"/>
    </source>
</evidence>
<reference evidence="2 3" key="1">
    <citation type="submission" date="2019-03" db="EMBL/GenBank/DDBJ databases">
        <title>First draft genome of Liparis tanakae, snailfish: a comprehensive survey of snailfish specific genes.</title>
        <authorList>
            <person name="Kim W."/>
            <person name="Song I."/>
            <person name="Jeong J.-H."/>
            <person name="Kim D."/>
            <person name="Kim S."/>
            <person name="Ryu S."/>
            <person name="Song J.Y."/>
            <person name="Lee S.K."/>
        </authorList>
    </citation>
    <scope>NUCLEOTIDE SEQUENCE [LARGE SCALE GENOMIC DNA]</scope>
    <source>
        <tissue evidence="2">Muscle</tissue>
    </source>
</reference>
<feature type="region of interest" description="Disordered" evidence="1">
    <location>
        <begin position="8"/>
        <end position="33"/>
    </location>
</feature>
<proteinExistence type="predicted"/>